<sequence length="120" mass="13619">MFHSRDDVFRVMCSVSFLTHIATCMSDQQKEWMTKSCPVDRLFHLSCGSLQLLQSYHDPQALLARPVSVGGRPCPVKCAVVPYPACSVWIEQSYVKHVSFPFTSQMNALHCVLVYHIQSQ</sequence>
<organism evidence="1 2">
    <name type="scientific">Ilyodon furcidens</name>
    <name type="common">goldbreast splitfin</name>
    <dbReference type="NCBI Taxonomy" id="33524"/>
    <lineage>
        <taxon>Eukaryota</taxon>
        <taxon>Metazoa</taxon>
        <taxon>Chordata</taxon>
        <taxon>Craniata</taxon>
        <taxon>Vertebrata</taxon>
        <taxon>Euteleostomi</taxon>
        <taxon>Actinopterygii</taxon>
        <taxon>Neopterygii</taxon>
        <taxon>Teleostei</taxon>
        <taxon>Neoteleostei</taxon>
        <taxon>Acanthomorphata</taxon>
        <taxon>Ovalentaria</taxon>
        <taxon>Atherinomorphae</taxon>
        <taxon>Cyprinodontiformes</taxon>
        <taxon>Goodeidae</taxon>
        <taxon>Ilyodon</taxon>
    </lineage>
</organism>
<evidence type="ECO:0000313" key="1">
    <source>
        <dbReference type="EMBL" id="MEQ2224575.1"/>
    </source>
</evidence>
<accession>A0ABV0SVD6</accession>
<comment type="caution">
    <text evidence="1">The sequence shown here is derived from an EMBL/GenBank/DDBJ whole genome shotgun (WGS) entry which is preliminary data.</text>
</comment>
<gene>
    <name evidence="1" type="ORF">ILYODFUR_008942</name>
</gene>
<protein>
    <submittedName>
        <fullName evidence="1">Uncharacterized protein</fullName>
    </submittedName>
</protein>
<reference evidence="1 2" key="1">
    <citation type="submission" date="2021-06" db="EMBL/GenBank/DDBJ databases">
        <authorList>
            <person name="Palmer J.M."/>
        </authorList>
    </citation>
    <scope>NUCLEOTIDE SEQUENCE [LARGE SCALE GENOMIC DNA]</scope>
    <source>
        <strain evidence="2">if_2019</strain>
        <tissue evidence="1">Muscle</tissue>
    </source>
</reference>
<name>A0ABV0SVD6_9TELE</name>
<evidence type="ECO:0000313" key="2">
    <source>
        <dbReference type="Proteomes" id="UP001482620"/>
    </source>
</evidence>
<dbReference type="Proteomes" id="UP001482620">
    <property type="component" value="Unassembled WGS sequence"/>
</dbReference>
<keyword evidence="2" id="KW-1185">Reference proteome</keyword>
<dbReference type="EMBL" id="JAHRIQ010012198">
    <property type="protein sequence ID" value="MEQ2224575.1"/>
    <property type="molecule type" value="Genomic_DNA"/>
</dbReference>
<proteinExistence type="predicted"/>